<sequence>MQGDTTFTVIFTESVNSFRQTNSRLPTTRYLWYDNSLKQKSIIRSEALRSRVTLYFREANEHASYQKRRWSSPPMGSRNSKKFTSAVPVSWIRIGSFGEGTRLMEGEKSNGKGNELMKWSIGNLRH</sequence>
<accession>A0A4C1YG50</accession>
<evidence type="ECO:0000313" key="1">
    <source>
        <dbReference type="EMBL" id="GBP75136.1"/>
    </source>
</evidence>
<gene>
    <name evidence="1" type="ORF">EVAR_42379_1</name>
</gene>
<organism evidence="1 2">
    <name type="scientific">Eumeta variegata</name>
    <name type="common">Bagworm moth</name>
    <name type="synonym">Eumeta japonica</name>
    <dbReference type="NCBI Taxonomy" id="151549"/>
    <lineage>
        <taxon>Eukaryota</taxon>
        <taxon>Metazoa</taxon>
        <taxon>Ecdysozoa</taxon>
        <taxon>Arthropoda</taxon>
        <taxon>Hexapoda</taxon>
        <taxon>Insecta</taxon>
        <taxon>Pterygota</taxon>
        <taxon>Neoptera</taxon>
        <taxon>Endopterygota</taxon>
        <taxon>Lepidoptera</taxon>
        <taxon>Glossata</taxon>
        <taxon>Ditrysia</taxon>
        <taxon>Tineoidea</taxon>
        <taxon>Psychidae</taxon>
        <taxon>Oiketicinae</taxon>
        <taxon>Eumeta</taxon>
    </lineage>
</organism>
<comment type="caution">
    <text evidence="1">The sequence shown here is derived from an EMBL/GenBank/DDBJ whole genome shotgun (WGS) entry which is preliminary data.</text>
</comment>
<evidence type="ECO:0000313" key="2">
    <source>
        <dbReference type="Proteomes" id="UP000299102"/>
    </source>
</evidence>
<protein>
    <submittedName>
        <fullName evidence="1">Uncharacterized protein</fullName>
    </submittedName>
</protein>
<name>A0A4C1YG50_EUMVA</name>
<proteinExistence type="predicted"/>
<keyword evidence="2" id="KW-1185">Reference proteome</keyword>
<dbReference type="AlphaFoldDB" id="A0A4C1YG50"/>
<dbReference type="Proteomes" id="UP000299102">
    <property type="component" value="Unassembled WGS sequence"/>
</dbReference>
<dbReference type="EMBL" id="BGZK01001237">
    <property type="protein sequence ID" value="GBP75136.1"/>
    <property type="molecule type" value="Genomic_DNA"/>
</dbReference>
<reference evidence="1 2" key="1">
    <citation type="journal article" date="2019" name="Commun. Biol.">
        <title>The bagworm genome reveals a unique fibroin gene that provides high tensile strength.</title>
        <authorList>
            <person name="Kono N."/>
            <person name="Nakamura H."/>
            <person name="Ohtoshi R."/>
            <person name="Tomita M."/>
            <person name="Numata K."/>
            <person name="Arakawa K."/>
        </authorList>
    </citation>
    <scope>NUCLEOTIDE SEQUENCE [LARGE SCALE GENOMIC DNA]</scope>
</reference>